<sequence length="92" mass="10600">MPPPGAYLSVDELLTALKWKLENEDDKSDAIEIGGRSDLPRENWPSTWSRRMGELKHIAQLVAYHQNAHYEPRSVGKADHKQLKDVFHTFKC</sequence>
<name>A0A067S836_GALM3</name>
<accession>A0A067S836</accession>
<proteinExistence type="predicted"/>
<protein>
    <submittedName>
        <fullName evidence="1">Uncharacterized protein</fullName>
    </submittedName>
</protein>
<dbReference type="EMBL" id="KL142418">
    <property type="protein sequence ID" value="KDR66961.1"/>
    <property type="molecule type" value="Genomic_DNA"/>
</dbReference>
<evidence type="ECO:0000313" key="1">
    <source>
        <dbReference type="EMBL" id="KDR66961.1"/>
    </source>
</evidence>
<organism evidence="1 2">
    <name type="scientific">Galerina marginata (strain CBS 339.88)</name>
    <dbReference type="NCBI Taxonomy" id="685588"/>
    <lineage>
        <taxon>Eukaryota</taxon>
        <taxon>Fungi</taxon>
        <taxon>Dikarya</taxon>
        <taxon>Basidiomycota</taxon>
        <taxon>Agaricomycotina</taxon>
        <taxon>Agaricomycetes</taxon>
        <taxon>Agaricomycetidae</taxon>
        <taxon>Agaricales</taxon>
        <taxon>Agaricineae</taxon>
        <taxon>Strophariaceae</taxon>
        <taxon>Galerina</taxon>
    </lineage>
</organism>
<keyword evidence="2" id="KW-1185">Reference proteome</keyword>
<dbReference type="HOGENOM" id="CLU_2413418_0_0_1"/>
<reference evidence="2" key="1">
    <citation type="journal article" date="2014" name="Proc. Natl. Acad. Sci. U.S.A.">
        <title>Extensive sampling of basidiomycete genomes demonstrates inadequacy of the white-rot/brown-rot paradigm for wood decay fungi.</title>
        <authorList>
            <person name="Riley R."/>
            <person name="Salamov A.A."/>
            <person name="Brown D.W."/>
            <person name="Nagy L.G."/>
            <person name="Floudas D."/>
            <person name="Held B.W."/>
            <person name="Levasseur A."/>
            <person name="Lombard V."/>
            <person name="Morin E."/>
            <person name="Otillar R."/>
            <person name="Lindquist E.A."/>
            <person name="Sun H."/>
            <person name="LaButti K.M."/>
            <person name="Schmutz J."/>
            <person name="Jabbour D."/>
            <person name="Luo H."/>
            <person name="Baker S.E."/>
            <person name="Pisabarro A.G."/>
            <person name="Walton J.D."/>
            <person name="Blanchette R.A."/>
            <person name="Henrissat B."/>
            <person name="Martin F."/>
            <person name="Cullen D."/>
            <person name="Hibbett D.S."/>
            <person name="Grigoriev I.V."/>
        </authorList>
    </citation>
    <scope>NUCLEOTIDE SEQUENCE [LARGE SCALE GENOMIC DNA]</scope>
    <source>
        <strain evidence="2">CBS 339.88</strain>
    </source>
</reference>
<dbReference type="Proteomes" id="UP000027222">
    <property type="component" value="Unassembled WGS sequence"/>
</dbReference>
<gene>
    <name evidence="1" type="ORF">GALMADRAFT_258614</name>
</gene>
<dbReference type="OrthoDB" id="2884925at2759"/>
<dbReference type="AlphaFoldDB" id="A0A067S836"/>
<evidence type="ECO:0000313" key="2">
    <source>
        <dbReference type="Proteomes" id="UP000027222"/>
    </source>
</evidence>